<comment type="caution">
    <text evidence="1">The sequence shown here is derived from an EMBL/GenBank/DDBJ whole genome shotgun (WGS) entry which is preliminary data.</text>
</comment>
<accession>A0ABS7XPI3</accession>
<proteinExistence type="predicted"/>
<evidence type="ECO:0000313" key="2">
    <source>
        <dbReference type="Proteomes" id="UP001198901"/>
    </source>
</evidence>
<dbReference type="InterPro" id="IPR027961">
    <property type="entry name" value="DUF4442"/>
</dbReference>
<dbReference type="RefSeq" id="WP_224525030.1">
    <property type="nucleotide sequence ID" value="NZ_JAIUJR010000001.1"/>
</dbReference>
<dbReference type="EMBL" id="JAIUJR010000001">
    <property type="protein sequence ID" value="MCA0131363.1"/>
    <property type="molecule type" value="Genomic_DNA"/>
</dbReference>
<sequence>MKANTNRKVYLMYKSGTELLKKYFKVSTIYKYGFNWSPMYRRTTAKIIEVSDDLLYIKIRLKLNWKNRNYAGTMFGGSMLAATDPIYMIQLIQILGDNYVVWDKAVDAKYKKPAKGTIYGEFIFTEEEIEKIKEKIKNDNQLDIVKAMSLVDENNNTIASFNKTLYIADKKFYKNKIKTRKKTTKLSDL</sequence>
<dbReference type="InterPro" id="IPR029069">
    <property type="entry name" value="HotDog_dom_sf"/>
</dbReference>
<organism evidence="1 2">
    <name type="scientific">Winogradskyella alexanderae</name>
    <dbReference type="NCBI Taxonomy" id="2877123"/>
    <lineage>
        <taxon>Bacteria</taxon>
        <taxon>Pseudomonadati</taxon>
        <taxon>Bacteroidota</taxon>
        <taxon>Flavobacteriia</taxon>
        <taxon>Flavobacteriales</taxon>
        <taxon>Flavobacteriaceae</taxon>
        <taxon>Winogradskyella</taxon>
    </lineage>
</organism>
<gene>
    <name evidence="1" type="ORF">LBU54_02115</name>
</gene>
<keyword evidence="2" id="KW-1185">Reference proteome</keyword>
<name>A0ABS7XPI3_9FLAO</name>
<protein>
    <submittedName>
        <fullName evidence="1">DUF4442 domain-containing protein</fullName>
    </submittedName>
</protein>
<dbReference type="Gene3D" id="3.10.129.10">
    <property type="entry name" value="Hotdog Thioesterase"/>
    <property type="match status" value="1"/>
</dbReference>
<reference evidence="2" key="1">
    <citation type="submission" date="2023-07" db="EMBL/GenBank/DDBJ databases">
        <authorList>
            <person name="Yue Y."/>
        </authorList>
    </citation>
    <scope>NUCLEOTIDE SEQUENCE [LARGE SCALE GENOMIC DNA]</scope>
    <source>
        <strain evidence="2">D23</strain>
    </source>
</reference>
<dbReference type="Pfam" id="PF14539">
    <property type="entry name" value="DUF4442"/>
    <property type="match status" value="1"/>
</dbReference>
<evidence type="ECO:0000313" key="1">
    <source>
        <dbReference type="EMBL" id="MCA0131363.1"/>
    </source>
</evidence>
<dbReference type="Proteomes" id="UP001198901">
    <property type="component" value="Unassembled WGS sequence"/>
</dbReference>
<dbReference type="SUPFAM" id="SSF54637">
    <property type="entry name" value="Thioesterase/thiol ester dehydrase-isomerase"/>
    <property type="match status" value="1"/>
</dbReference>